<dbReference type="EMBL" id="GL379844">
    <property type="protein sequence ID" value="EGT53824.1"/>
    <property type="molecule type" value="Genomic_DNA"/>
</dbReference>
<evidence type="ECO:0000259" key="2">
    <source>
        <dbReference type="Pfam" id="PF12516"/>
    </source>
</evidence>
<name>G0N6R2_CAEBE</name>
<feature type="compositionally biased region" description="Polar residues" evidence="1">
    <location>
        <begin position="1"/>
        <end position="18"/>
    </location>
</feature>
<dbReference type="InParanoid" id="G0N6R2"/>
<dbReference type="HOGENOM" id="CLU_2173248_0_0_1"/>
<dbReference type="STRING" id="135651.G0N6R2"/>
<organism evidence="4">
    <name type="scientific">Caenorhabditis brenneri</name>
    <name type="common">Nematode worm</name>
    <dbReference type="NCBI Taxonomy" id="135651"/>
    <lineage>
        <taxon>Eukaryota</taxon>
        <taxon>Metazoa</taxon>
        <taxon>Ecdysozoa</taxon>
        <taxon>Nematoda</taxon>
        <taxon>Chromadorea</taxon>
        <taxon>Rhabditida</taxon>
        <taxon>Rhabditina</taxon>
        <taxon>Rhabditomorpha</taxon>
        <taxon>Rhabditoidea</taxon>
        <taxon>Rhabditidae</taxon>
        <taxon>Peloderinae</taxon>
        <taxon>Caenorhabditis</taxon>
    </lineage>
</organism>
<dbReference type="InterPro" id="IPR022194">
    <property type="entry name" value="DUF3719"/>
</dbReference>
<keyword evidence="4" id="KW-1185">Reference proteome</keyword>
<feature type="region of interest" description="Disordered" evidence="1">
    <location>
        <begin position="1"/>
        <end position="23"/>
    </location>
</feature>
<dbReference type="OMA" id="LWRDKFP"/>
<dbReference type="Pfam" id="PF12516">
    <property type="entry name" value="DUF3719"/>
    <property type="match status" value="1"/>
</dbReference>
<dbReference type="FunCoup" id="G0N6R2">
    <property type="interactions" value="1836"/>
</dbReference>
<dbReference type="Proteomes" id="UP000008068">
    <property type="component" value="Unassembled WGS sequence"/>
</dbReference>
<evidence type="ECO:0000256" key="1">
    <source>
        <dbReference type="SAM" id="MobiDB-lite"/>
    </source>
</evidence>
<sequence length="126" mass="14171">MLTWSTSTTSFNPNASRSNKPESRVAEDFLKSWDDAVFDGKELDDPELNQEAMLWRDKFPHIRVIGISCGEHKVTHPAAVSPVSPNTLKSAMNHSKSADTVREKFNSINSKITLPKIMDTRKSLKK</sequence>
<dbReference type="eggNOG" id="ENOG502TIZQ">
    <property type="taxonomic scope" value="Eukaryota"/>
</dbReference>
<reference evidence="4" key="1">
    <citation type="submission" date="2011-07" db="EMBL/GenBank/DDBJ databases">
        <authorList>
            <consortium name="Caenorhabditis brenneri Sequencing and Analysis Consortium"/>
            <person name="Wilson R.K."/>
        </authorList>
    </citation>
    <scope>NUCLEOTIDE SEQUENCE [LARGE SCALE GENOMIC DNA]</scope>
    <source>
        <strain evidence="4">PB2801</strain>
    </source>
</reference>
<accession>G0N6R2</accession>
<feature type="domain" description="DUF3719" evidence="2">
    <location>
        <begin position="37"/>
        <end position="95"/>
    </location>
</feature>
<gene>
    <name evidence="3" type="primary">Cbn-xbx-4</name>
    <name evidence="3" type="ORF">CAEBREN_10495</name>
</gene>
<dbReference type="AlphaFoldDB" id="G0N6R2"/>
<proteinExistence type="predicted"/>
<protein>
    <submittedName>
        <fullName evidence="3">CBN-XBX-4 protein</fullName>
    </submittedName>
</protein>
<evidence type="ECO:0000313" key="4">
    <source>
        <dbReference type="Proteomes" id="UP000008068"/>
    </source>
</evidence>
<evidence type="ECO:0000313" key="3">
    <source>
        <dbReference type="EMBL" id="EGT53824.1"/>
    </source>
</evidence>
<dbReference type="OrthoDB" id="5780456at2759"/>